<feature type="transmembrane region" description="Helical" evidence="1">
    <location>
        <begin position="382"/>
        <end position="407"/>
    </location>
</feature>
<feature type="transmembrane region" description="Helical" evidence="1">
    <location>
        <begin position="413"/>
        <end position="431"/>
    </location>
</feature>
<feature type="transmembrane region" description="Helical" evidence="1">
    <location>
        <begin position="321"/>
        <end position="346"/>
    </location>
</feature>
<feature type="transmembrane region" description="Helical" evidence="1">
    <location>
        <begin position="618"/>
        <end position="640"/>
    </location>
</feature>
<dbReference type="Proteomes" id="UP000251585">
    <property type="component" value="Segment"/>
</dbReference>
<evidence type="ECO:0000256" key="1">
    <source>
        <dbReference type="SAM" id="Phobius"/>
    </source>
</evidence>
<dbReference type="Gene3D" id="1.20.120.20">
    <property type="entry name" value="Apolipoprotein"/>
    <property type="match status" value="2"/>
</dbReference>
<feature type="transmembrane region" description="Helical" evidence="1">
    <location>
        <begin position="289"/>
        <end position="309"/>
    </location>
</feature>
<reference evidence="3" key="1">
    <citation type="submission" date="2018-04" db="EMBL/GenBank/DDBJ databases">
        <authorList>
            <person name="Go L.Y."/>
            <person name="Mitchell J.A."/>
        </authorList>
    </citation>
    <scope>NUCLEOTIDE SEQUENCE [LARGE SCALE GENOMIC DNA]</scope>
</reference>
<organism evidence="2 3">
    <name type="scientific">Microbacterium phage Floof</name>
    <dbReference type="NCBI Taxonomy" id="2201433"/>
    <lineage>
        <taxon>Viruses</taxon>
        <taxon>Duplodnaviria</taxon>
        <taxon>Heunggongvirae</taxon>
        <taxon>Uroviricota</taxon>
        <taxon>Caudoviricetes</taxon>
        <taxon>Casidaviridae</taxon>
        <taxon>Percivalvirus</taxon>
        <taxon>Percivalvirus floof</taxon>
    </lineage>
</organism>
<feature type="transmembrane region" description="Helical" evidence="1">
    <location>
        <begin position="562"/>
        <end position="586"/>
    </location>
</feature>
<feature type="transmembrane region" description="Helical" evidence="1">
    <location>
        <begin position="592"/>
        <end position="611"/>
    </location>
</feature>
<evidence type="ECO:0000313" key="2">
    <source>
        <dbReference type="EMBL" id="AWY04852.1"/>
    </source>
</evidence>
<feature type="transmembrane region" description="Helical" evidence="1">
    <location>
        <begin position="246"/>
        <end position="269"/>
    </location>
</feature>
<keyword evidence="3" id="KW-1185">Reference proteome</keyword>
<feature type="transmembrane region" description="Helical" evidence="1">
    <location>
        <begin position="492"/>
        <end position="510"/>
    </location>
</feature>
<dbReference type="PANTHER" id="PTHR37813">
    <property type="entry name" value="FELS-2 PROPHAGE PROTEIN"/>
    <property type="match status" value="1"/>
</dbReference>
<proteinExistence type="predicted"/>
<keyword evidence="1" id="KW-1133">Transmembrane helix</keyword>
<gene>
    <name evidence="2" type="primary">15</name>
    <name evidence="2" type="ORF">PBI_FLOOF_15</name>
</gene>
<feature type="transmembrane region" description="Helical" evidence="1">
    <location>
        <begin position="730"/>
        <end position="750"/>
    </location>
</feature>
<protein>
    <submittedName>
        <fullName evidence="2">Tape measure protein</fullName>
    </submittedName>
</protein>
<accession>A0A2Z4Q412</accession>
<name>A0A2Z4Q412_9CAUD</name>
<evidence type="ECO:0000313" key="3">
    <source>
        <dbReference type="Proteomes" id="UP000251585"/>
    </source>
</evidence>
<dbReference type="PANTHER" id="PTHR37813:SF1">
    <property type="entry name" value="FELS-2 PROPHAGE PROTEIN"/>
    <property type="match status" value="1"/>
</dbReference>
<feature type="transmembrane region" description="Helical" evidence="1">
    <location>
        <begin position="530"/>
        <end position="550"/>
    </location>
</feature>
<keyword evidence="1" id="KW-0472">Membrane</keyword>
<keyword evidence="1" id="KW-0812">Transmembrane</keyword>
<feature type="transmembrane region" description="Helical" evidence="1">
    <location>
        <begin position="352"/>
        <end position="375"/>
    </location>
</feature>
<sequence length="973" mass="101307">MAENVGFATLNIIPSAKGFGKALYGEINPALDASGQAGGTKLGNALRKAAGPLFALAGTAAMGAFITNAVSKAGDLEQSVGAIETVFKGSSSQMLQWSRDAAISAGLSANEYNELGTLIGSQLKNAGTAMEDLGPKTNELITLGADLSSMFGGTSREAVEALSAALKGERDPIERYGVSLNQAAIDAKAAELGFEKVGGTLSKEASAAATLALIMDQTADAHGNFAREADTYQGVLQRLRASWDNVSATIGQAFLPFASMAASVLLGMMPTVQGLAETFRLWGHNASTAFTVAGGGIPGLQAALGSLLGNVTGLGGGFGDLVGQVMSVVSQLSPLGLVFQALLPVLPQLVNALLPLAAALGQALAAALPAIIPLVNLLASALAAIIPHVAAFAVGAIEVVTAIVSWGAANSEWVMAIGVAAGVIAGVVVGIKAFQAAQLLLTAATYGSQGAMLLAGNSAKIFSVGLKALSAVQKVGTAIQWAFNAAMSANPIGIVITAIAALVAGLVYFFTQTETGRVIWQGFMTFLTEAWTNIVAFATTVWGALTTFFTDLWNNISSFFTSVWEGIAATVTAIWTPIAEFFTALWEGVSNVFTTTWDAIVSFLTGVFQFVQSLVQTYIDIWVGIFLIFAAVLKVIWDGIVSVVKTVWNAIVSFLTPLINGISSFIRETFENVKRGWEIVWAAIKAAFEKVWNGIVSFLNPIINGVRNTITNVVTAVSNIWEMTWNRIKAVFIVLWNGIVSFLTPIINGIRNTITNVVNGIRSTWENIWNGIVSFFTNAWNNIVSSVTNKVQEVGSVIGGIRDKVMGAIAGIGDWLLSAGGDLIRGLWNGISNVGNWLKSKITGFFDGAVGWAKDILGIHSPSRRFAELGVFVGQGFGNGIDSMASSVAASARGLGQAAIDAVDGMPDLAIGAHLNGTAKVAAAIPEGGLTGALSGARAGDNSQHLTYTQVGGQGLTSEQELVKAARRLQHTP</sequence>
<dbReference type="EMBL" id="MH271298">
    <property type="protein sequence ID" value="AWY04852.1"/>
    <property type="molecule type" value="Genomic_DNA"/>
</dbReference>